<keyword evidence="2" id="KW-1185">Reference proteome</keyword>
<protein>
    <submittedName>
        <fullName evidence="1">TerB family tellurite resistance protein</fullName>
    </submittedName>
</protein>
<accession>A0A5B8V2N4</accession>
<proteinExistence type="predicted"/>
<evidence type="ECO:0000313" key="1">
    <source>
        <dbReference type="EMBL" id="QEC65624.1"/>
    </source>
</evidence>
<dbReference type="KEGG" id="mgin:FRZ54_07665"/>
<dbReference type="OrthoDB" id="826958at2"/>
<gene>
    <name evidence="1" type="ORF">FRZ54_07665</name>
</gene>
<dbReference type="AlphaFoldDB" id="A0A5B8V2N4"/>
<dbReference type="EMBL" id="CP042436">
    <property type="protein sequence ID" value="QEC65624.1"/>
    <property type="molecule type" value="Genomic_DNA"/>
</dbReference>
<reference evidence="1 2" key="1">
    <citation type="journal article" date="2017" name="Curr. Microbiol.">
        <title>Mucilaginibacter ginsenosidivorans sp. nov., Isolated from Soil of Ginseng Field.</title>
        <authorList>
            <person name="Kim M.M."/>
            <person name="Siddiqi M.Z."/>
            <person name="Im W.T."/>
        </authorList>
    </citation>
    <scope>NUCLEOTIDE SEQUENCE [LARGE SCALE GENOMIC DNA]</scope>
    <source>
        <strain evidence="1 2">Gsoil 3017</strain>
    </source>
</reference>
<evidence type="ECO:0000313" key="2">
    <source>
        <dbReference type="Proteomes" id="UP000321479"/>
    </source>
</evidence>
<organism evidence="1 2">
    <name type="scientific">Mucilaginibacter ginsenosidivorans</name>
    <dbReference type="NCBI Taxonomy" id="398053"/>
    <lineage>
        <taxon>Bacteria</taxon>
        <taxon>Pseudomonadati</taxon>
        <taxon>Bacteroidota</taxon>
        <taxon>Sphingobacteriia</taxon>
        <taxon>Sphingobacteriales</taxon>
        <taxon>Sphingobacteriaceae</taxon>
        <taxon>Mucilaginibacter</taxon>
    </lineage>
</organism>
<name>A0A5B8V2N4_9SPHI</name>
<dbReference type="Proteomes" id="UP000321479">
    <property type="component" value="Chromosome"/>
</dbReference>
<sequence>MKKRIKTLLLTAIIAFGAADHCRAQSVADCIRQLALDYQKLASLKSILGQMYTGYDILSKGYRAVKDVSQGNFSLHEAFLNGLFIVNPTVRKYPRVEDIINDQAMLVSEYKTTWSAYQSSGKFSPDELSYMIGVYNNLVDATFKNLNDLAMVLGDGQLRMSDAERLGVIDRIYLDSKNELSYLRKFNDQAGRTLAQRKQAQADKQIINSLYGLNP</sequence>